<sequence length="180" mass="20603">MLSGCYSLKKTITSAKPHVDAIEWPVAYKPVESNFFVHNTIEIKASPSTVWNILIEAEQWPSYYSGAENVKVSDNDTGRLQANSVFTWKTMGLDFISTVREYKPNQSLSWESNKKSIQGYHAWLLIPTDKGTLLVTEEAQHGWLSGMEKVFQPTKLRKLHDTWLLQIKNRSEQIDNTKAE</sequence>
<name>A0A401UA56_9BACT</name>
<gene>
    <name evidence="1" type="ORF">SanaruYs_19900</name>
</gene>
<dbReference type="Pfam" id="PF10604">
    <property type="entry name" value="Polyketide_cyc2"/>
    <property type="match status" value="1"/>
</dbReference>
<dbReference type="Proteomes" id="UP000288227">
    <property type="component" value="Unassembled WGS sequence"/>
</dbReference>
<evidence type="ECO:0000313" key="1">
    <source>
        <dbReference type="EMBL" id="GCC51761.1"/>
    </source>
</evidence>
<dbReference type="AlphaFoldDB" id="A0A401UA56"/>
<dbReference type="SUPFAM" id="SSF55961">
    <property type="entry name" value="Bet v1-like"/>
    <property type="match status" value="1"/>
</dbReference>
<protein>
    <submittedName>
        <fullName evidence="1">SRPBCC domain-containing protein</fullName>
    </submittedName>
</protein>
<dbReference type="EMBL" id="BHXQ01000003">
    <property type="protein sequence ID" value="GCC51761.1"/>
    <property type="molecule type" value="Genomic_DNA"/>
</dbReference>
<dbReference type="InterPro" id="IPR019587">
    <property type="entry name" value="Polyketide_cyclase/dehydratase"/>
</dbReference>
<evidence type="ECO:0000313" key="2">
    <source>
        <dbReference type="Proteomes" id="UP000288227"/>
    </source>
</evidence>
<dbReference type="InterPro" id="IPR023393">
    <property type="entry name" value="START-like_dom_sf"/>
</dbReference>
<accession>A0A401UA56</accession>
<organism evidence="1 2">
    <name type="scientific">Chryseotalea sanaruensis</name>
    <dbReference type="NCBI Taxonomy" id="2482724"/>
    <lineage>
        <taxon>Bacteria</taxon>
        <taxon>Pseudomonadati</taxon>
        <taxon>Bacteroidota</taxon>
        <taxon>Cytophagia</taxon>
        <taxon>Cytophagales</taxon>
        <taxon>Chryseotaleaceae</taxon>
        <taxon>Chryseotalea</taxon>
    </lineage>
</organism>
<comment type="caution">
    <text evidence="1">The sequence shown here is derived from an EMBL/GenBank/DDBJ whole genome shotgun (WGS) entry which is preliminary data.</text>
</comment>
<reference evidence="1 2" key="1">
    <citation type="submission" date="2018-11" db="EMBL/GenBank/DDBJ databases">
        <title>Chryseotalea sanarue gen. nov., sp., nov., a member of the family Cytophagaceae, isolated from a brackish lake in Hamamatsu Japan.</title>
        <authorList>
            <person name="Maejima Y."/>
            <person name="Iino T."/>
            <person name="Muraguchi Y."/>
            <person name="Fukuda K."/>
            <person name="Ohkuma M."/>
            <person name="Moriuchi R."/>
            <person name="Dohra H."/>
            <person name="Kimbara K."/>
            <person name="Shintani M."/>
        </authorList>
    </citation>
    <scope>NUCLEOTIDE SEQUENCE [LARGE SCALE GENOMIC DNA]</scope>
    <source>
        <strain evidence="1 2">Ys</strain>
    </source>
</reference>
<proteinExistence type="predicted"/>
<keyword evidence="2" id="KW-1185">Reference proteome</keyword>
<dbReference type="Gene3D" id="3.30.530.20">
    <property type="match status" value="1"/>
</dbReference>